<feature type="region of interest" description="Disordered" evidence="3">
    <location>
        <begin position="182"/>
        <end position="262"/>
    </location>
</feature>
<evidence type="ECO:0000313" key="5">
    <source>
        <dbReference type="Proteomes" id="UP000041254"/>
    </source>
</evidence>
<comment type="similarity">
    <text evidence="1">Belongs to the RRP15 family.</text>
</comment>
<keyword evidence="2" id="KW-0175">Coiled coil</keyword>
<keyword evidence="5" id="KW-1185">Reference proteome</keyword>
<dbReference type="PANTHER" id="PTHR13245">
    <property type="entry name" value="RRP15-LIKE PROTEIN"/>
    <property type="match status" value="1"/>
</dbReference>
<dbReference type="Pfam" id="PF07890">
    <property type="entry name" value="Rrp15p"/>
    <property type="match status" value="1"/>
</dbReference>
<feature type="compositionally biased region" description="Basic residues" evidence="3">
    <location>
        <begin position="195"/>
        <end position="209"/>
    </location>
</feature>
<name>A0A0G4GWG8_VITBC</name>
<proteinExistence type="inferred from homology"/>
<dbReference type="GO" id="GO:0030687">
    <property type="term" value="C:preribosome, large subunit precursor"/>
    <property type="evidence" value="ECO:0007669"/>
    <property type="project" value="TreeGrafter"/>
</dbReference>
<dbReference type="PANTHER" id="PTHR13245:SF14">
    <property type="entry name" value="RRP15-LIKE PROTEIN"/>
    <property type="match status" value="1"/>
</dbReference>
<feature type="compositionally biased region" description="Basic and acidic residues" evidence="3">
    <location>
        <begin position="211"/>
        <end position="220"/>
    </location>
</feature>
<feature type="compositionally biased region" description="Acidic residues" evidence="3">
    <location>
        <begin position="1"/>
        <end position="43"/>
    </location>
</feature>
<organism evidence="4 5">
    <name type="scientific">Vitrella brassicaformis (strain CCMP3155)</name>
    <dbReference type="NCBI Taxonomy" id="1169540"/>
    <lineage>
        <taxon>Eukaryota</taxon>
        <taxon>Sar</taxon>
        <taxon>Alveolata</taxon>
        <taxon>Colpodellida</taxon>
        <taxon>Vitrellaceae</taxon>
        <taxon>Vitrella</taxon>
    </lineage>
</organism>
<accession>A0A0G4GWG8</accession>
<dbReference type="GO" id="GO:0000470">
    <property type="term" value="P:maturation of LSU-rRNA"/>
    <property type="evidence" value="ECO:0007669"/>
    <property type="project" value="TreeGrafter"/>
</dbReference>
<dbReference type="InParanoid" id="A0A0G4GWG8"/>
<dbReference type="Proteomes" id="UP000041254">
    <property type="component" value="Unassembled WGS sequence"/>
</dbReference>
<feature type="coiled-coil region" evidence="2">
    <location>
        <begin position="118"/>
        <end position="145"/>
    </location>
</feature>
<evidence type="ECO:0000256" key="2">
    <source>
        <dbReference type="SAM" id="Coils"/>
    </source>
</evidence>
<feature type="region of interest" description="Disordered" evidence="3">
    <location>
        <begin position="1"/>
        <end position="50"/>
    </location>
</feature>
<evidence type="ECO:0000313" key="4">
    <source>
        <dbReference type="EMBL" id="CEM35281.1"/>
    </source>
</evidence>
<protein>
    <recommendedName>
        <fullName evidence="6">Rrp15p-domain-containing protein</fullName>
    </recommendedName>
</protein>
<feature type="compositionally biased region" description="Polar residues" evidence="3">
    <location>
        <begin position="253"/>
        <end position="262"/>
    </location>
</feature>
<gene>
    <name evidence="4" type="ORF">Vbra_18882</name>
</gene>
<sequence>MDEGVADGDGDEEEDGLMDDDQGEEDEDSEDELQDEEIDEEQEARDADMDQYVRAEEAAKIGSAVAESGAIVPVKTEPSAELDKIASSISEILSRPVKGKGLMAEAPVLSERRDLLQAVDERRQEEKLRRRLAHEKKKLREAAHQPVDVLQKDFERQLKKIATRGVVKLFNAVMDYRQRQPRIDAEHKREELKEKAKRHQQHKARRLAKKSNVEADERGKKAFLAVLNSSKNAPPAAKGSAFNVKEQVKQEDVSSSSKQMVV</sequence>
<feature type="compositionally biased region" description="Basic and acidic residues" evidence="3">
    <location>
        <begin position="182"/>
        <end position="194"/>
    </location>
</feature>
<reference evidence="4 5" key="1">
    <citation type="submission" date="2014-11" db="EMBL/GenBank/DDBJ databases">
        <authorList>
            <person name="Zhu J."/>
            <person name="Qi W."/>
            <person name="Song R."/>
        </authorList>
    </citation>
    <scope>NUCLEOTIDE SEQUENCE [LARGE SCALE GENOMIC DNA]</scope>
</reference>
<dbReference type="OrthoDB" id="20949at2759"/>
<evidence type="ECO:0000256" key="3">
    <source>
        <dbReference type="SAM" id="MobiDB-lite"/>
    </source>
</evidence>
<dbReference type="AlphaFoldDB" id="A0A0G4GWG8"/>
<dbReference type="InterPro" id="IPR012459">
    <property type="entry name" value="Rrp15"/>
</dbReference>
<dbReference type="VEuPathDB" id="CryptoDB:Vbra_18882"/>
<evidence type="ECO:0000256" key="1">
    <source>
        <dbReference type="ARBA" id="ARBA00007462"/>
    </source>
</evidence>
<dbReference type="GO" id="GO:0000460">
    <property type="term" value="P:maturation of 5.8S rRNA"/>
    <property type="evidence" value="ECO:0007669"/>
    <property type="project" value="TreeGrafter"/>
</dbReference>
<dbReference type="EMBL" id="CDMY01000850">
    <property type="protein sequence ID" value="CEM35281.1"/>
    <property type="molecule type" value="Genomic_DNA"/>
</dbReference>
<dbReference type="STRING" id="1169540.A0A0G4GWG8"/>
<evidence type="ECO:0008006" key="6">
    <source>
        <dbReference type="Google" id="ProtNLM"/>
    </source>
</evidence>